<name>A0A1Q2YI32_9ASCO</name>
<dbReference type="Proteomes" id="UP000186136">
    <property type="component" value="Unassembled WGS sequence"/>
</dbReference>
<feature type="domain" description="DRBM" evidence="3">
    <location>
        <begin position="191"/>
        <end position="256"/>
    </location>
</feature>
<dbReference type="SUPFAM" id="SSF54768">
    <property type="entry name" value="dsRNA-binding domain-like"/>
    <property type="match status" value="1"/>
</dbReference>
<accession>A0A1Q2YI32</accession>
<gene>
    <name evidence="4" type="ORF">PMKS-002684</name>
</gene>
<dbReference type="Gene3D" id="3.30.160.20">
    <property type="match status" value="1"/>
</dbReference>
<dbReference type="PROSITE" id="PS50137">
    <property type="entry name" value="DS_RBD"/>
    <property type="match status" value="1"/>
</dbReference>
<keyword evidence="1" id="KW-0694">RNA-binding</keyword>
<dbReference type="OrthoDB" id="3997413at2759"/>
<dbReference type="Pfam" id="PF00035">
    <property type="entry name" value="dsrm"/>
    <property type="match status" value="2"/>
</dbReference>
<dbReference type="SMART" id="SM00358">
    <property type="entry name" value="DSRM"/>
    <property type="match status" value="1"/>
</dbReference>
<evidence type="ECO:0000256" key="2">
    <source>
        <dbReference type="SAM" id="MobiDB-lite"/>
    </source>
</evidence>
<evidence type="ECO:0000313" key="5">
    <source>
        <dbReference type="Proteomes" id="UP000186136"/>
    </source>
</evidence>
<sequence length="258" mass="28367">MLDTQKTAAGANIAVSPPVASNTNELNDSEEKQSVFGSSFNLQELIQSVQQDLNQSICSSVEISYILGEHPELKTGMFSCKFSLNGEEFSSASAMNKKLAKSGAALFAAIDSRLIKSLKRSYRDVWTKKYIGREALIRHAISLDSRFDYKDANAKSSNESTSNETGVSDDHSRVSNPMRPAVEKEKTLLSSAKEKVYAYYNSKFNIVPKYEFLQLGNAKFEARLFLGDKMVSSAVAANKKDAGAKAAMQVIEQNIDAF</sequence>
<comment type="caution">
    <text evidence="4">The sequence shown here is derived from an EMBL/GenBank/DDBJ whole genome shotgun (WGS) entry which is preliminary data.</text>
</comment>
<evidence type="ECO:0000313" key="4">
    <source>
        <dbReference type="EMBL" id="GAV29202.1"/>
    </source>
</evidence>
<feature type="region of interest" description="Disordered" evidence="2">
    <location>
        <begin position="153"/>
        <end position="179"/>
    </location>
</feature>
<organism evidence="4 5">
    <name type="scientific">Pichia membranifaciens</name>
    <dbReference type="NCBI Taxonomy" id="4926"/>
    <lineage>
        <taxon>Eukaryota</taxon>
        <taxon>Fungi</taxon>
        <taxon>Dikarya</taxon>
        <taxon>Ascomycota</taxon>
        <taxon>Saccharomycotina</taxon>
        <taxon>Pichiomycetes</taxon>
        <taxon>Pichiales</taxon>
        <taxon>Pichiaceae</taxon>
        <taxon>Pichia</taxon>
    </lineage>
</organism>
<dbReference type="EMBL" id="BDGI01000105">
    <property type="protein sequence ID" value="GAV29202.1"/>
    <property type="molecule type" value="Genomic_DNA"/>
</dbReference>
<evidence type="ECO:0000256" key="1">
    <source>
        <dbReference type="PROSITE-ProRule" id="PRU00266"/>
    </source>
</evidence>
<protein>
    <recommendedName>
        <fullName evidence="3">DRBM domain-containing protein</fullName>
    </recommendedName>
</protein>
<reference evidence="4 5" key="1">
    <citation type="submission" date="2016-08" db="EMBL/GenBank/DDBJ databases">
        <title>Whole genome shotgun sequence of Pichia membranifaciens KS47-1.</title>
        <authorList>
            <person name="Konishi M."/>
            <person name="Ishida M."/>
            <person name="Arakawa T."/>
            <person name="Kato Y."/>
            <person name="Horiuchi J."/>
        </authorList>
    </citation>
    <scope>NUCLEOTIDE SEQUENCE [LARGE SCALE GENOMIC DNA]</scope>
    <source>
        <strain evidence="4 5">KS47-1</strain>
    </source>
</reference>
<evidence type="ECO:0000259" key="3">
    <source>
        <dbReference type="PROSITE" id="PS50137"/>
    </source>
</evidence>
<dbReference type="AlphaFoldDB" id="A0A1Q2YI32"/>
<feature type="compositionally biased region" description="Polar residues" evidence="2">
    <location>
        <begin position="154"/>
        <end position="166"/>
    </location>
</feature>
<keyword evidence="5" id="KW-1185">Reference proteome</keyword>
<dbReference type="InterPro" id="IPR014720">
    <property type="entry name" value="dsRBD_dom"/>
</dbReference>
<dbReference type="GO" id="GO:0003723">
    <property type="term" value="F:RNA binding"/>
    <property type="evidence" value="ECO:0007669"/>
    <property type="project" value="UniProtKB-UniRule"/>
</dbReference>
<proteinExistence type="predicted"/>